<evidence type="ECO:0000256" key="4">
    <source>
        <dbReference type="ARBA" id="ARBA00023172"/>
    </source>
</evidence>
<dbReference type="InterPro" id="IPR050090">
    <property type="entry name" value="Tyrosine_recombinase_XerCD"/>
</dbReference>
<evidence type="ECO:0000256" key="3">
    <source>
        <dbReference type="ARBA" id="ARBA00023125"/>
    </source>
</evidence>
<dbReference type="Gene3D" id="1.10.150.130">
    <property type="match status" value="1"/>
</dbReference>
<dbReference type="Gene3D" id="1.10.443.10">
    <property type="entry name" value="Intergrase catalytic core"/>
    <property type="match status" value="1"/>
</dbReference>
<dbReference type="STRING" id="96773.Tchl_0930"/>
<organism evidence="5 6">
    <name type="scientific">Thauera chlorobenzoica</name>
    <dbReference type="NCBI Taxonomy" id="96773"/>
    <lineage>
        <taxon>Bacteria</taxon>
        <taxon>Pseudomonadati</taxon>
        <taxon>Pseudomonadota</taxon>
        <taxon>Betaproteobacteria</taxon>
        <taxon>Rhodocyclales</taxon>
        <taxon>Zoogloeaceae</taxon>
        <taxon>Thauera</taxon>
    </lineage>
</organism>
<dbReference type="PANTHER" id="PTHR30349">
    <property type="entry name" value="PHAGE INTEGRASE-RELATED"/>
    <property type="match status" value="1"/>
</dbReference>
<dbReference type="Pfam" id="PF00589">
    <property type="entry name" value="Phage_integrase"/>
    <property type="match status" value="1"/>
</dbReference>
<dbReference type="Proteomes" id="UP000185739">
    <property type="component" value="Chromosome"/>
</dbReference>
<dbReference type="PROSITE" id="PS51900">
    <property type="entry name" value="CB"/>
    <property type="match status" value="1"/>
</dbReference>
<comment type="similarity">
    <text evidence="1">Belongs to the 'phage' integrase family.</text>
</comment>
<dbReference type="SUPFAM" id="SSF56349">
    <property type="entry name" value="DNA breaking-rejoining enzymes"/>
    <property type="match status" value="1"/>
</dbReference>
<evidence type="ECO:0000256" key="1">
    <source>
        <dbReference type="ARBA" id="ARBA00008857"/>
    </source>
</evidence>
<sequence>MATITKRTGKNGTSYKVQIRLKGHPAETASFDRLTDAKRWAAETETAIRQGRHFGIARRRTFTELADKYQAAIREHLKSADDRKPHFAYWCDEFDGLSLEDVTPALVATAYAKLHQDGKRTTATANRYLASLSACLSFAVKELGWIERNPCPRVRKGKESAGRVRYLSDDERTRLIAACKESRNALLYPCFVVALSTGARQAEVMNLRWNQVDFGRCTIVLRDGETKNGAGRVLPLTGEALDLLRDRAKVRDLHDDRVFPVPATTDAFGSLRTAWKAALARADVPDFHWHDLRHTAASYLTMAGIGSMEVAKVLGHKTLQMTARYSHLSPERTVELGDVLAQRLGLASKKSNTAA</sequence>
<dbReference type="InterPro" id="IPR013762">
    <property type="entry name" value="Integrase-like_cat_sf"/>
</dbReference>
<protein>
    <submittedName>
        <fullName evidence="5">Site specific recombinase</fullName>
    </submittedName>
</protein>
<keyword evidence="2" id="KW-0229">DNA integration</keyword>
<gene>
    <name evidence="5" type="ORF">Tchl_0930</name>
</gene>
<reference evidence="5 6" key="1">
    <citation type="submission" date="2016-12" db="EMBL/GenBank/DDBJ databases">
        <title>Complete genome sequence of Thauera chlorobenzoica, a Betaproteobacterium degrading haloaromatics anaerobically to CO2 and halides.</title>
        <authorList>
            <person name="Goris T."/>
            <person name="Mergelsberg M."/>
            <person name="Boll M."/>
        </authorList>
    </citation>
    <scope>NUCLEOTIDE SEQUENCE [LARGE SCALE GENOMIC DNA]</scope>
    <source>
        <strain evidence="5 6">3CB1</strain>
    </source>
</reference>
<dbReference type="PANTHER" id="PTHR30349:SF64">
    <property type="entry name" value="PROPHAGE INTEGRASE INTD-RELATED"/>
    <property type="match status" value="1"/>
</dbReference>
<dbReference type="GO" id="GO:0003677">
    <property type="term" value="F:DNA binding"/>
    <property type="evidence" value="ECO:0007669"/>
    <property type="project" value="UniProtKB-UniRule"/>
</dbReference>
<dbReference type="InterPro" id="IPR010998">
    <property type="entry name" value="Integrase_recombinase_N"/>
</dbReference>
<dbReference type="AlphaFoldDB" id="A0A1H5UB60"/>
<name>A0A1H5UB60_9RHOO</name>
<dbReference type="GO" id="GO:0006310">
    <property type="term" value="P:DNA recombination"/>
    <property type="evidence" value="ECO:0007669"/>
    <property type="project" value="UniProtKB-KW"/>
</dbReference>
<dbReference type="PROSITE" id="PS51898">
    <property type="entry name" value="TYR_RECOMBINASE"/>
    <property type="match status" value="1"/>
</dbReference>
<dbReference type="InterPro" id="IPR002104">
    <property type="entry name" value="Integrase_catalytic"/>
</dbReference>
<dbReference type="CDD" id="cd00796">
    <property type="entry name" value="INT_Rci_Hp1_C"/>
    <property type="match status" value="1"/>
</dbReference>
<dbReference type="OrthoDB" id="662444at2"/>
<keyword evidence="4" id="KW-0233">DNA recombination</keyword>
<accession>A0A1H5UB60</accession>
<keyword evidence="3" id="KW-0238">DNA-binding</keyword>
<dbReference type="KEGG" id="tcl:Tchl_0930"/>
<evidence type="ECO:0000256" key="2">
    <source>
        <dbReference type="ARBA" id="ARBA00022908"/>
    </source>
</evidence>
<evidence type="ECO:0000313" key="5">
    <source>
        <dbReference type="EMBL" id="APR03793.1"/>
    </source>
</evidence>
<dbReference type="RefSeq" id="WP_075147365.1">
    <property type="nucleotide sequence ID" value="NZ_CP018839.1"/>
</dbReference>
<dbReference type="InterPro" id="IPR044068">
    <property type="entry name" value="CB"/>
</dbReference>
<keyword evidence="6" id="KW-1185">Reference proteome</keyword>
<evidence type="ECO:0000313" key="6">
    <source>
        <dbReference type="Proteomes" id="UP000185739"/>
    </source>
</evidence>
<proteinExistence type="inferred from homology"/>
<dbReference type="InterPro" id="IPR011010">
    <property type="entry name" value="DNA_brk_join_enz"/>
</dbReference>
<dbReference type="EMBL" id="CP018839">
    <property type="protein sequence ID" value="APR03793.1"/>
    <property type="molecule type" value="Genomic_DNA"/>
</dbReference>
<dbReference type="GO" id="GO:0015074">
    <property type="term" value="P:DNA integration"/>
    <property type="evidence" value="ECO:0007669"/>
    <property type="project" value="UniProtKB-KW"/>
</dbReference>